<dbReference type="InterPro" id="IPR058925">
    <property type="entry name" value="zf-C2H2_AcuF"/>
</dbReference>
<dbReference type="PROSITE" id="PS50157">
    <property type="entry name" value="ZINC_FINGER_C2H2_2"/>
    <property type="match status" value="1"/>
</dbReference>
<dbReference type="Gene3D" id="3.30.160.60">
    <property type="entry name" value="Classic Zinc Finger"/>
    <property type="match status" value="1"/>
</dbReference>
<dbReference type="EMBL" id="JAUJFL010000004">
    <property type="protein sequence ID" value="KAK2605572.1"/>
    <property type="molecule type" value="Genomic_DNA"/>
</dbReference>
<feature type="domain" description="C2H2-type" evidence="3">
    <location>
        <begin position="396"/>
        <end position="424"/>
    </location>
</feature>
<dbReference type="Pfam" id="PF26082">
    <property type="entry name" value="zf-C2H2_AcuF"/>
    <property type="match status" value="1"/>
</dbReference>
<protein>
    <recommendedName>
        <fullName evidence="3">C2H2-type domain-containing protein</fullName>
    </recommendedName>
</protein>
<dbReference type="InterPro" id="IPR013087">
    <property type="entry name" value="Znf_C2H2_type"/>
</dbReference>
<keyword evidence="5" id="KW-1185">Reference proteome</keyword>
<keyword evidence="1" id="KW-0862">Zinc</keyword>
<evidence type="ECO:0000259" key="3">
    <source>
        <dbReference type="PROSITE" id="PS50157"/>
    </source>
</evidence>
<dbReference type="SMART" id="SM00355">
    <property type="entry name" value="ZnF_C2H2"/>
    <property type="match status" value="2"/>
</dbReference>
<dbReference type="PANTHER" id="PTHR35391:SF7">
    <property type="entry name" value="C2H2-TYPE DOMAIN-CONTAINING PROTEIN"/>
    <property type="match status" value="1"/>
</dbReference>
<evidence type="ECO:0000313" key="4">
    <source>
        <dbReference type="EMBL" id="KAK2605572.1"/>
    </source>
</evidence>
<keyword evidence="1" id="KW-0863">Zinc-finger</keyword>
<dbReference type="GO" id="GO:0008270">
    <property type="term" value="F:zinc ion binding"/>
    <property type="evidence" value="ECO:0007669"/>
    <property type="project" value="UniProtKB-KW"/>
</dbReference>
<feature type="compositionally biased region" description="Basic and acidic residues" evidence="2">
    <location>
        <begin position="240"/>
        <end position="261"/>
    </location>
</feature>
<dbReference type="Proteomes" id="UP001265746">
    <property type="component" value="Unassembled WGS sequence"/>
</dbReference>
<evidence type="ECO:0000256" key="2">
    <source>
        <dbReference type="SAM" id="MobiDB-lite"/>
    </source>
</evidence>
<name>A0AAD9W4F1_PHOAM</name>
<dbReference type="AlphaFoldDB" id="A0AAD9W4F1"/>
<accession>A0AAD9W4F1</accession>
<dbReference type="PANTHER" id="PTHR35391">
    <property type="entry name" value="C2H2-TYPE DOMAIN-CONTAINING PROTEIN-RELATED"/>
    <property type="match status" value="1"/>
</dbReference>
<evidence type="ECO:0000313" key="5">
    <source>
        <dbReference type="Proteomes" id="UP001265746"/>
    </source>
</evidence>
<comment type="caution">
    <text evidence="4">The sequence shown here is derived from an EMBL/GenBank/DDBJ whole genome shotgun (WGS) entry which is preliminary data.</text>
</comment>
<gene>
    <name evidence="4" type="ORF">N8I77_008401</name>
</gene>
<proteinExistence type="predicted"/>
<evidence type="ECO:0000256" key="1">
    <source>
        <dbReference type="PROSITE-ProRule" id="PRU00042"/>
    </source>
</evidence>
<sequence>MMAAPSSEDIRLKSIACEEALLALVAGAKRQFPSGLIDLREIQNHHERFTQWAGNLGAFHNPESRLSLEYRLRNSPQIRDAILRLLADLCDSTRDALDIVSGKQENRTALPLIDLKLDFGEFDLSSGSESSYASSSGKKAPAASSASEIDELTSAIKGSINSLFKTSIFIRNFAPKQRRQKAAEKTDSFVSQTDEMYIKDRYPLVEQRGRADLVTRLGLANALRRQYFLYCREHNDRLSKTDSAKNRKEIKDEFRNQDPKQRTASTSGQTYTSIIAQTEATELPADNLAHSHISTFLDTEPAPSLISLATTIIKSPEDDIAFPPLPSDAQNNLIFLCPYCLRVVKIKPQDREQQWRKHVLSDLEPYVCTFPGCGLDTFQSQHAWFDHEILVHRGTWRCSQCGEIAGTAEVLENHIKKTHADQISPPQIPAVIEQSRRPIKFIQPAECPFCEGEWAAAAPNPEVAGSVELVVTLDDFRRHLGHHLQRIALFSLPRLRQDRETSSSAVVGGTMDRSLSSVAALSLGDQIVESLVVSTFPPGSHHVYMPEGHLDQLVTTQSIIWEFTGAPDVDFEGQNWAHVGEELIEYILMSAKKVFAISLICGVESSRLRKAMNTFKFTGFNDSNLPIQATKSTEVPWSLLQWPVVMTQKFEQRQWMFLVPIFHTKFLRMELEPHEILPFALIKNERSQDSAEDLWEVSIHESHCEAPIRKVI</sequence>
<reference evidence="4" key="1">
    <citation type="submission" date="2023-06" db="EMBL/GenBank/DDBJ databases">
        <authorList>
            <person name="Noh H."/>
        </authorList>
    </citation>
    <scope>NUCLEOTIDE SEQUENCE</scope>
    <source>
        <strain evidence="4">DUCC20226</strain>
    </source>
</reference>
<keyword evidence="1" id="KW-0479">Metal-binding</keyword>
<feature type="region of interest" description="Disordered" evidence="2">
    <location>
        <begin position="240"/>
        <end position="269"/>
    </location>
</feature>
<organism evidence="4 5">
    <name type="scientific">Phomopsis amygdali</name>
    <name type="common">Fusicoccum amygdali</name>
    <dbReference type="NCBI Taxonomy" id="1214568"/>
    <lineage>
        <taxon>Eukaryota</taxon>
        <taxon>Fungi</taxon>
        <taxon>Dikarya</taxon>
        <taxon>Ascomycota</taxon>
        <taxon>Pezizomycotina</taxon>
        <taxon>Sordariomycetes</taxon>
        <taxon>Sordariomycetidae</taxon>
        <taxon>Diaporthales</taxon>
        <taxon>Diaporthaceae</taxon>
        <taxon>Diaporthe</taxon>
    </lineage>
</organism>